<accession>J9GQM3</accession>
<name>J9GQM3_9ZZZZ</name>
<comment type="caution">
    <text evidence="1">The sequence shown here is derived from an EMBL/GenBank/DDBJ whole genome shotgun (WGS) entry which is preliminary data.</text>
</comment>
<protein>
    <submittedName>
        <fullName evidence="1">Uncharacterized protein</fullName>
    </submittedName>
</protein>
<organism evidence="1">
    <name type="scientific">gut metagenome</name>
    <dbReference type="NCBI Taxonomy" id="749906"/>
    <lineage>
        <taxon>unclassified sequences</taxon>
        <taxon>metagenomes</taxon>
        <taxon>organismal metagenomes</taxon>
    </lineage>
</organism>
<evidence type="ECO:0000313" key="1">
    <source>
        <dbReference type="EMBL" id="EJX04783.1"/>
    </source>
</evidence>
<dbReference type="AlphaFoldDB" id="J9GQM3"/>
<dbReference type="EMBL" id="AMCI01001686">
    <property type="protein sequence ID" value="EJX04783.1"/>
    <property type="molecule type" value="Genomic_DNA"/>
</dbReference>
<gene>
    <name evidence="1" type="ORF">EVA_07110</name>
</gene>
<reference evidence="1" key="1">
    <citation type="journal article" date="2012" name="PLoS ONE">
        <title>Gene sets for utilization of primary and secondary nutrition supplies in the distal gut of endangered iberian lynx.</title>
        <authorList>
            <person name="Alcaide M."/>
            <person name="Messina E."/>
            <person name="Richter M."/>
            <person name="Bargiela R."/>
            <person name="Peplies J."/>
            <person name="Huws S.A."/>
            <person name="Newbold C.J."/>
            <person name="Golyshin P.N."/>
            <person name="Simon M.A."/>
            <person name="Lopez G."/>
            <person name="Yakimov M.M."/>
            <person name="Ferrer M."/>
        </authorList>
    </citation>
    <scope>NUCLEOTIDE SEQUENCE</scope>
</reference>
<proteinExistence type="predicted"/>
<sequence length="41" mass="4499">MQITEIESIVPFLVPVISVTIWELKSFAAFSGPPFSAYAVL</sequence>